<dbReference type="InParanoid" id="A0A136JGI5"/>
<keyword evidence="1" id="KW-0732">Signal</keyword>
<sequence>MVYRLSLYAAALAAAASCSSSSAALPPPPQPEPIQVVTLPLPPAIASSDVGACSTDINPRGTGCIVQRGGGADDLGGGSFQQGDFLPDGNHVLAMVKYQGSPAAPEPASIYAGEQVIIVKTDSSTFPNGDSWKCLTCGVPKDNSVGRSPQYDYPQAFNDGKRLLIGNNVLDCGEHDLASIDCTPERTHIYPLRWNVSPDGSGAGGMVREQRLHPDNVHIGYSSFFVDAQNGGKLSQFGYFGRLVFNPSPTTGLPLAPRYDIVNVSVLYDPNGPHPLATNGSELILNRDAITVGELRGFSGSGDEATYVGSPVESCNIDVFAVHLVTGVVRRITADPDYCDPLDISPDDQWSVVMDTRGSGRQLFLAGMRNVPPITDLLTSSITSSTRNNGPRRFFQPYLLDRDGDRGSYTGQKINGPGFGVPGSGSIDDPEWNGMADPRWSPDGTKIAYWQALTISPSCGGANPLPCYSSKEPDQRTYRLMLATLTSRQPKQVPAVSEHPDVVQWGIPYVAGSTPPSRPEPSPGTYTLHGKTSGHATVDLIDLPSASHIGTVAVTYSGFSDDGVVFLDGSENVTVTVTGATLNHVDWFSDLVQTGRDGARLATKITSPDGFHLDLDVTLNWFEANGTLSTTVGDAVYRQPLNRT</sequence>
<dbReference type="InterPro" id="IPR011042">
    <property type="entry name" value="6-blade_b-propeller_TolB-like"/>
</dbReference>
<dbReference type="Gene3D" id="2.120.10.30">
    <property type="entry name" value="TolB, C-terminal domain"/>
    <property type="match status" value="1"/>
</dbReference>
<reference evidence="3" key="1">
    <citation type="submission" date="2016-02" db="EMBL/GenBank/DDBJ databases">
        <title>Draft genome sequence of Microdochium bolleyi, a fungal endophyte of beachgrass.</title>
        <authorList>
            <consortium name="DOE Joint Genome Institute"/>
            <person name="David A.S."/>
            <person name="May G."/>
            <person name="Haridas S."/>
            <person name="Lim J."/>
            <person name="Wang M."/>
            <person name="Labutti K."/>
            <person name="Lipzen A."/>
            <person name="Barry K."/>
            <person name="Grigoriev I.V."/>
        </authorList>
    </citation>
    <scope>NUCLEOTIDE SEQUENCE [LARGE SCALE GENOMIC DNA]</scope>
    <source>
        <strain evidence="3">J235TASD1</strain>
    </source>
</reference>
<dbReference type="GO" id="GO:0016787">
    <property type="term" value="F:hydrolase activity"/>
    <property type="evidence" value="ECO:0007669"/>
    <property type="project" value="UniProtKB-KW"/>
</dbReference>
<keyword evidence="3" id="KW-1185">Reference proteome</keyword>
<keyword evidence="2" id="KW-0378">Hydrolase</keyword>
<name>A0A136JGI5_9PEZI</name>
<feature type="chain" id="PRO_5007293739" evidence="1">
    <location>
        <begin position="24"/>
        <end position="644"/>
    </location>
</feature>
<gene>
    <name evidence="2" type="ORF">Micbo1qcDRAFT_114754</name>
</gene>
<dbReference type="STRING" id="196109.A0A136JGI5"/>
<protein>
    <submittedName>
        <fullName evidence="2">Saponin hydrolase</fullName>
    </submittedName>
</protein>
<evidence type="ECO:0000256" key="1">
    <source>
        <dbReference type="SAM" id="SignalP"/>
    </source>
</evidence>
<proteinExistence type="predicted"/>
<organism evidence="2 3">
    <name type="scientific">Microdochium bolleyi</name>
    <dbReference type="NCBI Taxonomy" id="196109"/>
    <lineage>
        <taxon>Eukaryota</taxon>
        <taxon>Fungi</taxon>
        <taxon>Dikarya</taxon>
        <taxon>Ascomycota</taxon>
        <taxon>Pezizomycotina</taxon>
        <taxon>Sordariomycetes</taxon>
        <taxon>Xylariomycetidae</taxon>
        <taxon>Xylariales</taxon>
        <taxon>Microdochiaceae</taxon>
        <taxon>Microdochium</taxon>
    </lineage>
</organism>
<dbReference type="EMBL" id="KQ964246">
    <property type="protein sequence ID" value="KXJ96271.1"/>
    <property type="molecule type" value="Genomic_DNA"/>
</dbReference>
<evidence type="ECO:0000313" key="3">
    <source>
        <dbReference type="Proteomes" id="UP000070501"/>
    </source>
</evidence>
<dbReference type="OrthoDB" id="10265322at2759"/>
<dbReference type="Proteomes" id="UP000070501">
    <property type="component" value="Unassembled WGS sequence"/>
</dbReference>
<dbReference type="AlphaFoldDB" id="A0A136JGI5"/>
<evidence type="ECO:0000313" key="2">
    <source>
        <dbReference type="EMBL" id="KXJ96271.1"/>
    </source>
</evidence>
<feature type="signal peptide" evidence="1">
    <location>
        <begin position="1"/>
        <end position="23"/>
    </location>
</feature>
<dbReference type="PROSITE" id="PS51257">
    <property type="entry name" value="PROKAR_LIPOPROTEIN"/>
    <property type="match status" value="1"/>
</dbReference>
<accession>A0A136JGI5</accession>